<evidence type="ECO:0000313" key="1">
    <source>
        <dbReference type="EMBL" id="KAL3762861.1"/>
    </source>
</evidence>
<accession>A0ABD3MLN0</accession>
<reference evidence="1 2" key="1">
    <citation type="submission" date="2024-10" db="EMBL/GenBank/DDBJ databases">
        <title>Updated reference genomes for cyclostephanoid diatoms.</title>
        <authorList>
            <person name="Roberts W.R."/>
            <person name="Alverson A.J."/>
        </authorList>
    </citation>
    <scope>NUCLEOTIDE SEQUENCE [LARGE SCALE GENOMIC DNA]</scope>
    <source>
        <strain evidence="1 2">AJA232-27</strain>
    </source>
</reference>
<proteinExistence type="predicted"/>
<dbReference type="EMBL" id="JALLBG020000130">
    <property type="protein sequence ID" value="KAL3762861.1"/>
    <property type="molecule type" value="Genomic_DNA"/>
</dbReference>
<dbReference type="Proteomes" id="UP001530293">
    <property type="component" value="Unassembled WGS sequence"/>
</dbReference>
<organism evidence="1 2">
    <name type="scientific">Discostella pseudostelligera</name>
    <dbReference type="NCBI Taxonomy" id="259834"/>
    <lineage>
        <taxon>Eukaryota</taxon>
        <taxon>Sar</taxon>
        <taxon>Stramenopiles</taxon>
        <taxon>Ochrophyta</taxon>
        <taxon>Bacillariophyta</taxon>
        <taxon>Coscinodiscophyceae</taxon>
        <taxon>Thalassiosirophycidae</taxon>
        <taxon>Stephanodiscales</taxon>
        <taxon>Stephanodiscaceae</taxon>
        <taxon>Discostella</taxon>
    </lineage>
</organism>
<evidence type="ECO:0008006" key="3">
    <source>
        <dbReference type="Google" id="ProtNLM"/>
    </source>
</evidence>
<name>A0ABD3MLN0_9STRA</name>
<gene>
    <name evidence="1" type="ORF">ACHAWU_001008</name>
</gene>
<sequence>MVAAAPLGSVYRWHRCHIAFIVLHAALFQQNNWSGGCDAFSFPRFSLTAPSTSTPNSSAGRGCNSFCGGGGGGGNIPRTGMGHFFHDGDDDNANDGITAFNLANLRWIFASSDDEPTDGVIEDKQLELPPEASIEETVPPTPAEGIFTILFAPFRMLSERLPANPFQRSKQKENQSDQQKILSSTIVQSVSAPKSELLTPDDITQCAKESNLIGGTLTPETLELTAKKINNLYLEQGYVMNCVTGATLVPATQDSEQPGNDGHVELKVREVKLAKPQNRKSSSVRIRFVEKLSDDDEKGDDGTSTSLSDQTYKIVSGRTRPSKIARMVKQLPGSHFQILPERWAQLATYPARGVVGGDGRVGGRKSAIFSTIHAVRPIPTSPDTVDLEIVATENKPLSLEYGVTKSLYSDQWEGELDLKHTNIFGGGEVATINARKGRSIRPDNGPGKKGWKNIVSHRPVSWKMSIKDDYFGGRDAGYDFEVFRDYVGVGGNGGVIEQEIDEFPDGNALETKQRKSSEESYPPLTGAMLKLRLRQPFHQFLLPKAISARFECVDRFTMNDTAQCMASVSTDFGPYHKSVELLTRPIRSSFSAISTFGRKWNVGAMLENGSGDANSLPYAAGTITTMQSMPLSSERSSTPSTDLILRHIVSASTTHLPRHEAITLGLASRIRGYRYNYQLSSMKQPQQNTRDGREKGKLRLLKTFLKGDGRDQFIPPIALSKAISGTVEVRIPFERVVPQPIVGSGTVVVFGDWCVAQAQQSSSSTSPQGETENFEQPFRQSSIGIGLRKVVQGIPLKMDACVTEHGTKGLFFGIGNN</sequence>
<evidence type="ECO:0000313" key="2">
    <source>
        <dbReference type="Proteomes" id="UP001530293"/>
    </source>
</evidence>
<comment type="caution">
    <text evidence="1">The sequence shown here is derived from an EMBL/GenBank/DDBJ whole genome shotgun (WGS) entry which is preliminary data.</text>
</comment>
<dbReference type="Gene3D" id="3.10.20.310">
    <property type="entry name" value="membrane protein fhac"/>
    <property type="match status" value="1"/>
</dbReference>
<dbReference type="Gene3D" id="2.40.160.50">
    <property type="entry name" value="membrane protein fhac: a member of the omp85/tpsb transporter family"/>
    <property type="match status" value="1"/>
</dbReference>
<keyword evidence="2" id="KW-1185">Reference proteome</keyword>
<dbReference type="AlphaFoldDB" id="A0ABD3MLN0"/>
<protein>
    <recommendedName>
        <fullName evidence="3">Bacterial surface antigen (D15) domain-containing protein</fullName>
    </recommendedName>
</protein>